<evidence type="ECO:0000256" key="1">
    <source>
        <dbReference type="ARBA" id="ARBA00006547"/>
    </source>
</evidence>
<proteinExistence type="inferred from homology"/>
<name>A0A2H4RBY6_9ACTN</name>
<dbReference type="PANTHER" id="PTHR11786:SF0">
    <property type="entry name" value="ARYLAMINE N-ACETYLTRANSFERASE 4-RELATED"/>
    <property type="match status" value="1"/>
</dbReference>
<reference evidence="2" key="1">
    <citation type="submission" date="2017-09" db="EMBL/GenBank/DDBJ databases">
        <title>Overexpression of SARP Promote the Production of Pentaketide-type Ansamycins in Micromonospora sp. HK160111.</title>
        <authorList>
            <person name="Li W."/>
            <person name="Wang H."/>
        </authorList>
    </citation>
    <scope>NUCLEOTIDE SEQUENCE</scope>
    <source>
        <strain evidence="2">HK160111</strain>
    </source>
</reference>
<dbReference type="SMR" id="A0A2H4RBY6"/>
<dbReference type="InterPro" id="IPR001447">
    <property type="entry name" value="Arylamine_N-AcTrfase"/>
</dbReference>
<dbReference type="PANTHER" id="PTHR11786">
    <property type="entry name" value="N-HYDROXYARYLAMINE O-ACETYLTRANSFERASE"/>
    <property type="match status" value="1"/>
</dbReference>
<gene>
    <name evidence="2" type="primary">mas10</name>
</gene>
<evidence type="ECO:0000313" key="2">
    <source>
        <dbReference type="EMBL" id="ATY46593.1"/>
    </source>
</evidence>
<dbReference type="Gene3D" id="3.30.2140.10">
    <property type="entry name" value="Arylamine N-acetyltransferase"/>
    <property type="match status" value="1"/>
</dbReference>
<organism evidence="2">
    <name type="scientific">Micromonospora sp. HK160111</name>
    <dbReference type="NCBI Taxonomy" id="1245497"/>
    <lineage>
        <taxon>Bacteria</taxon>
        <taxon>Bacillati</taxon>
        <taxon>Actinomycetota</taxon>
        <taxon>Actinomycetes</taxon>
        <taxon>Micromonosporales</taxon>
        <taxon>Micromonosporaceae</taxon>
        <taxon>Micromonospora</taxon>
    </lineage>
</organism>
<comment type="similarity">
    <text evidence="1">Belongs to the arylamine N-acetyltransferase family.</text>
</comment>
<accession>A0A2H4RBY6</accession>
<dbReference type="SUPFAM" id="SSF54001">
    <property type="entry name" value="Cysteine proteinases"/>
    <property type="match status" value="1"/>
</dbReference>
<dbReference type="GO" id="GO:0016407">
    <property type="term" value="F:acetyltransferase activity"/>
    <property type="evidence" value="ECO:0007669"/>
    <property type="project" value="InterPro"/>
</dbReference>
<dbReference type="AlphaFoldDB" id="A0A2H4RBY6"/>
<dbReference type="Gene3D" id="2.40.128.150">
    <property type="entry name" value="Cysteine proteinases"/>
    <property type="match status" value="1"/>
</dbReference>
<dbReference type="EMBL" id="MG018799">
    <property type="protein sequence ID" value="ATY46593.1"/>
    <property type="molecule type" value="Genomic_DNA"/>
</dbReference>
<protein>
    <submittedName>
        <fullName evidence="2">Amide synthase</fullName>
    </submittedName>
</protein>
<dbReference type="Pfam" id="PF00797">
    <property type="entry name" value="Acetyltransf_2"/>
    <property type="match status" value="1"/>
</dbReference>
<dbReference type="InterPro" id="IPR038765">
    <property type="entry name" value="Papain-like_cys_pep_sf"/>
</dbReference>
<sequence length="260" mass="28722">MFTVASYLSAIGYSGPVEPTAQTLRELHKRHMVTVPFDNSQRADLGTAVLNDVDVDIDGSFDRVVARRNGGVCFELSGMFRRLLIELGYEVLRLSSGVRGPSGAFGPDVEHMFLAVPLDGQTWLVDVGFAGPGFVEPVLLSEQEQEQHGVRYRVTGRDGYHVAERKTRNGDWQDIYRFTLRPRTLADWDGAGDTDADGWNWDGEIIAASTVIRARATDTGQLVLVGKRLVKVDDGVETVRVLIDPVEYKTVVADILGRDD</sequence>